<protein>
    <submittedName>
        <fullName evidence="1">Uncharacterized protein</fullName>
    </submittedName>
</protein>
<dbReference type="EMBL" id="ADOS01001599">
    <property type="status" value="NOT_ANNOTATED_CDS"/>
    <property type="molecule type" value="Genomic_DNA"/>
</dbReference>
<reference evidence="2" key="2">
    <citation type="submission" date="2010-04" db="EMBL/GenBank/DDBJ databases">
        <authorList>
            <person name="Buell R."/>
            <person name="Hamilton J."/>
            <person name="Hostetler J."/>
        </authorList>
    </citation>
    <scope>NUCLEOTIDE SEQUENCE [LARGE SCALE GENOMIC DNA]</scope>
    <source>
        <strain evidence="2">DAOM:BR144</strain>
    </source>
</reference>
<dbReference type="AlphaFoldDB" id="K3XC09"/>
<sequence>MCCDDLCAFFCGSLCCACCYSAEADIQSRRAYDRRYQEQVYVQPVVVTQPNGYVVQQPPGYVVQQPNAYYVPTTRY</sequence>
<accession>K3XC09</accession>
<dbReference type="HOGENOM" id="CLU_184812_0_0_1"/>
<reference evidence="1" key="3">
    <citation type="submission" date="2015-02" db="UniProtKB">
        <authorList>
            <consortium name="EnsemblProtists"/>
        </authorList>
    </citation>
    <scope>IDENTIFICATION</scope>
    <source>
        <strain evidence="1">DAOM BR144</strain>
    </source>
</reference>
<evidence type="ECO:0000313" key="2">
    <source>
        <dbReference type="Proteomes" id="UP000019132"/>
    </source>
</evidence>
<proteinExistence type="predicted"/>
<dbReference type="VEuPathDB" id="FungiDB:PYU1_G014727"/>
<dbReference type="InParanoid" id="K3XC09"/>
<evidence type="ECO:0000313" key="1">
    <source>
        <dbReference type="EnsemblProtists" id="PYU1_T014758"/>
    </source>
</evidence>
<dbReference type="Proteomes" id="UP000019132">
    <property type="component" value="Unassembled WGS sequence"/>
</dbReference>
<organism evidence="1 2">
    <name type="scientific">Globisporangium ultimum (strain ATCC 200006 / CBS 805.95 / DAOM BR144)</name>
    <name type="common">Pythium ultimum</name>
    <dbReference type="NCBI Taxonomy" id="431595"/>
    <lineage>
        <taxon>Eukaryota</taxon>
        <taxon>Sar</taxon>
        <taxon>Stramenopiles</taxon>
        <taxon>Oomycota</taxon>
        <taxon>Peronosporomycetes</taxon>
        <taxon>Pythiales</taxon>
        <taxon>Pythiaceae</taxon>
        <taxon>Globisporangium</taxon>
    </lineage>
</organism>
<name>K3XC09_GLOUD</name>
<dbReference type="EnsemblProtists" id="PYU1_T014758">
    <property type="protein sequence ID" value="PYU1_T014758"/>
    <property type="gene ID" value="PYU1_G014727"/>
</dbReference>
<keyword evidence="2" id="KW-1185">Reference proteome</keyword>
<reference evidence="2" key="1">
    <citation type="journal article" date="2010" name="Genome Biol.">
        <title>Genome sequence of the necrotrophic plant pathogen Pythium ultimum reveals original pathogenicity mechanisms and effector repertoire.</title>
        <authorList>
            <person name="Levesque C.A."/>
            <person name="Brouwer H."/>
            <person name="Cano L."/>
            <person name="Hamilton J.P."/>
            <person name="Holt C."/>
            <person name="Huitema E."/>
            <person name="Raffaele S."/>
            <person name="Robideau G.P."/>
            <person name="Thines M."/>
            <person name="Win J."/>
            <person name="Zerillo M.M."/>
            <person name="Beakes G.W."/>
            <person name="Boore J.L."/>
            <person name="Busam D."/>
            <person name="Dumas B."/>
            <person name="Ferriera S."/>
            <person name="Fuerstenberg S.I."/>
            <person name="Gachon C.M."/>
            <person name="Gaulin E."/>
            <person name="Govers F."/>
            <person name="Grenville-Briggs L."/>
            <person name="Horner N."/>
            <person name="Hostetler J."/>
            <person name="Jiang R.H."/>
            <person name="Johnson J."/>
            <person name="Krajaejun T."/>
            <person name="Lin H."/>
            <person name="Meijer H.J."/>
            <person name="Moore B."/>
            <person name="Morris P."/>
            <person name="Phuntmart V."/>
            <person name="Puiu D."/>
            <person name="Shetty J."/>
            <person name="Stajich J.E."/>
            <person name="Tripathy S."/>
            <person name="Wawra S."/>
            <person name="van West P."/>
            <person name="Whitty B.R."/>
            <person name="Coutinho P.M."/>
            <person name="Henrissat B."/>
            <person name="Martin F."/>
            <person name="Thomas P.D."/>
            <person name="Tyler B.M."/>
            <person name="De Vries R.P."/>
            <person name="Kamoun S."/>
            <person name="Yandell M."/>
            <person name="Tisserat N."/>
            <person name="Buell C.R."/>
        </authorList>
    </citation>
    <scope>NUCLEOTIDE SEQUENCE</scope>
    <source>
        <strain evidence="2">DAOM:BR144</strain>
    </source>
</reference>